<dbReference type="EMBL" id="JANJYI010000006">
    <property type="protein sequence ID" value="KAK2645248.1"/>
    <property type="molecule type" value="Genomic_DNA"/>
</dbReference>
<evidence type="ECO:0000313" key="1">
    <source>
        <dbReference type="EMBL" id="KAK2645248.1"/>
    </source>
</evidence>
<name>A0AAD9U0K0_9ROSI</name>
<sequence>MKFSLSSYFRDLLVLSVENFNMSSSDEEGIWDVSITIQLMQQQFEHINVIFKEIQDRMERQDAVIGDLQEGRPQRVPNAIRRDMCTHRRS</sequence>
<reference evidence="1" key="1">
    <citation type="journal article" date="2023" name="Plant J.">
        <title>Genome sequences and population genomics provide insights into the demographic history, inbreeding, and mutation load of two 'living fossil' tree species of Dipteronia.</title>
        <authorList>
            <person name="Feng Y."/>
            <person name="Comes H.P."/>
            <person name="Chen J."/>
            <person name="Zhu S."/>
            <person name="Lu R."/>
            <person name="Zhang X."/>
            <person name="Li P."/>
            <person name="Qiu J."/>
            <person name="Olsen K.M."/>
            <person name="Qiu Y."/>
        </authorList>
    </citation>
    <scope>NUCLEOTIDE SEQUENCE</scope>
    <source>
        <strain evidence="1">KIB01</strain>
    </source>
</reference>
<comment type="caution">
    <text evidence="1">The sequence shown here is derived from an EMBL/GenBank/DDBJ whole genome shotgun (WGS) entry which is preliminary data.</text>
</comment>
<evidence type="ECO:0000313" key="2">
    <source>
        <dbReference type="Proteomes" id="UP001280121"/>
    </source>
</evidence>
<protein>
    <submittedName>
        <fullName evidence="1">Uncharacterized protein</fullName>
    </submittedName>
</protein>
<dbReference type="Proteomes" id="UP001280121">
    <property type="component" value="Unassembled WGS sequence"/>
</dbReference>
<gene>
    <name evidence="1" type="ORF">Ddye_020443</name>
</gene>
<organism evidence="1 2">
    <name type="scientific">Dipteronia dyeriana</name>
    <dbReference type="NCBI Taxonomy" id="168575"/>
    <lineage>
        <taxon>Eukaryota</taxon>
        <taxon>Viridiplantae</taxon>
        <taxon>Streptophyta</taxon>
        <taxon>Embryophyta</taxon>
        <taxon>Tracheophyta</taxon>
        <taxon>Spermatophyta</taxon>
        <taxon>Magnoliopsida</taxon>
        <taxon>eudicotyledons</taxon>
        <taxon>Gunneridae</taxon>
        <taxon>Pentapetalae</taxon>
        <taxon>rosids</taxon>
        <taxon>malvids</taxon>
        <taxon>Sapindales</taxon>
        <taxon>Sapindaceae</taxon>
        <taxon>Hippocastanoideae</taxon>
        <taxon>Acereae</taxon>
        <taxon>Dipteronia</taxon>
    </lineage>
</organism>
<keyword evidence="2" id="KW-1185">Reference proteome</keyword>
<dbReference type="AlphaFoldDB" id="A0AAD9U0K0"/>
<proteinExistence type="predicted"/>
<accession>A0AAD9U0K0</accession>